<feature type="region of interest" description="Disordered" evidence="1">
    <location>
        <begin position="59"/>
        <end position="81"/>
    </location>
</feature>
<dbReference type="SUPFAM" id="SSF55811">
    <property type="entry name" value="Nudix"/>
    <property type="match status" value="1"/>
</dbReference>
<dbReference type="SUPFAM" id="SSF51197">
    <property type="entry name" value="Clavaminate synthase-like"/>
    <property type="match status" value="1"/>
</dbReference>
<evidence type="ECO:0000259" key="2">
    <source>
        <dbReference type="PROSITE" id="PS51471"/>
    </source>
</evidence>
<feature type="compositionally biased region" description="Low complexity" evidence="1">
    <location>
        <begin position="65"/>
        <end position="76"/>
    </location>
</feature>
<dbReference type="InterPro" id="IPR015797">
    <property type="entry name" value="NUDIX_hydrolase-like_dom_sf"/>
</dbReference>
<keyword evidence="4" id="KW-1185">Reference proteome</keyword>
<evidence type="ECO:0000256" key="1">
    <source>
        <dbReference type="SAM" id="MobiDB-lite"/>
    </source>
</evidence>
<sequence>MASSSSSSLSSSLQQQFNDNSENNNNFDLLPRVDFDKTEIVASTKWMRLETLSYLVPNSNNEMASQSPQQQQQQQPRPAAALRKWDRVVRTTKHSETSVDAVVILATLRHSIANSNIHKNGSNNSEKGDEIVCVQQYRPPINAFTLELPAGLIDLEDVTTNTTNTANGDDDDDNDDNNLIQTQEAAIKSAALREFTEETGYIGTISSMTIGPLTYLSPGLTNECACLVKLDVDMTHEQNVRVYNNYMKDISSAHAHDDGDGGENRCANTMEESERERELTTVLFPKVGLLAALQEYVQRKNNDDGGRRENVKLFTGLFSLAVGMSIMEEEMKLLASSSSGGSTTAMTTTASTNLPSLFSPDTNPMLAASSPTTTATTTTTTDFPLVQLQFMDSNNNNRRIPTKSTSHAITSALRTSGFVLIQSPTLFPWELQQRALSAARQFLESEKALLSNKVVSHPSDPKVYAMLQGMDSVCFVDQDDGDSTTFTTTTTKQHDLPTSSLAPDAAAAAAAAAAISASDATILDDLKEWYKAMRQTRSVLLHCLAIGLGMSSSSSSSSSSDDDAQSYFNNLHQENNDALRLIKYHPGDDTTGNRCKEHSDYGTITLLLNDGVAGLEAHVNGKWRAVPYVEGSIVVNVGTLLSEWTRQELKATLHRVAGPASSDSCNTAMEREALMESVRRERISMAYFADPDVVVSVSLSNTNTAAMMKKKEDGVLANDEKSGIETMSVSDYIRWRSGGSGQDRSGVAFTSLEESRLGEDGGEWGEMNET</sequence>
<feature type="region of interest" description="Disordered" evidence="1">
    <location>
        <begin position="253"/>
        <end position="274"/>
    </location>
</feature>
<proteinExistence type="predicted"/>
<dbReference type="InterPro" id="IPR005123">
    <property type="entry name" value="Oxoglu/Fe-dep_dioxygenase_dom"/>
</dbReference>
<feature type="domain" description="Fe2OG dioxygenase" evidence="2">
    <location>
        <begin position="574"/>
        <end position="691"/>
    </location>
</feature>
<gene>
    <name evidence="3" type="ORF">ACHAWU_007807</name>
</gene>
<dbReference type="PROSITE" id="PS51471">
    <property type="entry name" value="FE2OG_OXY"/>
    <property type="match status" value="1"/>
</dbReference>
<name>A0ABD3M961_9STRA</name>
<dbReference type="Gene3D" id="2.60.120.330">
    <property type="entry name" value="B-lactam Antibiotic, Isopenicillin N Synthase, Chain"/>
    <property type="match status" value="1"/>
</dbReference>
<dbReference type="AlphaFoldDB" id="A0ABD3M961"/>
<evidence type="ECO:0000313" key="4">
    <source>
        <dbReference type="Proteomes" id="UP001530293"/>
    </source>
</evidence>
<dbReference type="EMBL" id="JALLBG020000183">
    <property type="protein sequence ID" value="KAL3760488.1"/>
    <property type="molecule type" value="Genomic_DNA"/>
</dbReference>
<dbReference type="PANTHER" id="PTHR47990">
    <property type="entry name" value="2-OXOGLUTARATE (2OG) AND FE(II)-DEPENDENT OXYGENASE SUPERFAMILY PROTEIN-RELATED"/>
    <property type="match status" value="1"/>
</dbReference>
<feature type="compositionally biased region" description="Basic and acidic residues" evidence="1">
    <location>
        <begin position="254"/>
        <end position="263"/>
    </location>
</feature>
<feature type="region of interest" description="Disordered" evidence="1">
    <location>
        <begin position="739"/>
        <end position="770"/>
    </location>
</feature>
<reference evidence="3 4" key="1">
    <citation type="submission" date="2024-10" db="EMBL/GenBank/DDBJ databases">
        <title>Updated reference genomes for cyclostephanoid diatoms.</title>
        <authorList>
            <person name="Roberts W.R."/>
            <person name="Alverson A.J."/>
        </authorList>
    </citation>
    <scope>NUCLEOTIDE SEQUENCE [LARGE SCALE GENOMIC DNA]</scope>
    <source>
        <strain evidence="3 4">AJA232-27</strain>
    </source>
</reference>
<protein>
    <recommendedName>
        <fullName evidence="2">Fe2OG dioxygenase domain-containing protein</fullName>
    </recommendedName>
</protein>
<evidence type="ECO:0000313" key="3">
    <source>
        <dbReference type="EMBL" id="KAL3760488.1"/>
    </source>
</evidence>
<dbReference type="Proteomes" id="UP001530293">
    <property type="component" value="Unassembled WGS sequence"/>
</dbReference>
<dbReference type="InterPro" id="IPR050231">
    <property type="entry name" value="Iron_ascorbate_oxido_reductase"/>
</dbReference>
<organism evidence="3 4">
    <name type="scientific">Discostella pseudostelligera</name>
    <dbReference type="NCBI Taxonomy" id="259834"/>
    <lineage>
        <taxon>Eukaryota</taxon>
        <taxon>Sar</taxon>
        <taxon>Stramenopiles</taxon>
        <taxon>Ochrophyta</taxon>
        <taxon>Bacillariophyta</taxon>
        <taxon>Coscinodiscophyceae</taxon>
        <taxon>Thalassiosirophycidae</taxon>
        <taxon>Stephanodiscales</taxon>
        <taxon>Stephanodiscaceae</taxon>
        <taxon>Discostella</taxon>
    </lineage>
</organism>
<dbReference type="InterPro" id="IPR044861">
    <property type="entry name" value="IPNS-like_FE2OG_OXY"/>
</dbReference>
<dbReference type="Gene3D" id="3.90.79.10">
    <property type="entry name" value="Nucleoside Triphosphate Pyrophosphohydrolase"/>
    <property type="match status" value="1"/>
</dbReference>
<accession>A0ABD3M961</accession>
<feature type="compositionally biased region" description="Acidic residues" evidence="1">
    <location>
        <begin position="760"/>
        <end position="770"/>
    </location>
</feature>
<feature type="compositionally biased region" description="Low complexity" evidence="1">
    <location>
        <begin position="1"/>
        <end position="28"/>
    </location>
</feature>
<feature type="region of interest" description="Disordered" evidence="1">
    <location>
        <begin position="1"/>
        <end position="29"/>
    </location>
</feature>
<comment type="caution">
    <text evidence="3">The sequence shown here is derived from an EMBL/GenBank/DDBJ whole genome shotgun (WGS) entry which is preliminary data.</text>
</comment>
<dbReference type="Pfam" id="PF03171">
    <property type="entry name" value="2OG-FeII_Oxy"/>
    <property type="match status" value="1"/>
</dbReference>
<dbReference type="InterPro" id="IPR027443">
    <property type="entry name" value="IPNS-like_sf"/>
</dbReference>